<dbReference type="GO" id="GO:0030170">
    <property type="term" value="F:pyridoxal phosphate binding"/>
    <property type="evidence" value="ECO:0007669"/>
    <property type="project" value="UniProtKB-UniRule"/>
</dbReference>
<dbReference type="RefSeq" id="WP_255035655.1">
    <property type="nucleotide sequence ID" value="NZ_RJUF01000004.1"/>
</dbReference>
<dbReference type="AlphaFoldDB" id="A0AAE3H0U4"/>
<dbReference type="EMBL" id="RJUF01000004">
    <property type="protein sequence ID" value="MCP9761909.1"/>
    <property type="molecule type" value="Genomic_DNA"/>
</dbReference>
<protein>
    <recommendedName>
        <fullName evidence="2">Pyridoxal phosphate homeostasis protein</fullName>
        <shortName evidence="2">PLP homeostasis protein</shortName>
    </recommendedName>
</protein>
<dbReference type="PANTHER" id="PTHR10146:SF14">
    <property type="entry name" value="PYRIDOXAL PHOSPHATE HOMEOSTASIS PROTEIN"/>
    <property type="match status" value="1"/>
</dbReference>
<dbReference type="PANTHER" id="PTHR10146">
    <property type="entry name" value="PROLINE SYNTHETASE CO-TRANSCRIBED BACTERIAL HOMOLOG PROTEIN"/>
    <property type="match status" value="1"/>
</dbReference>
<dbReference type="InterPro" id="IPR011078">
    <property type="entry name" value="PyrdxlP_homeostasis"/>
</dbReference>
<evidence type="ECO:0000256" key="4">
    <source>
        <dbReference type="RuleBase" id="RU004514"/>
    </source>
</evidence>
<comment type="cofactor">
    <cofactor evidence="3">
        <name>pyridoxal 5'-phosphate</name>
        <dbReference type="ChEBI" id="CHEBI:597326"/>
    </cofactor>
</comment>
<proteinExistence type="inferred from homology"/>
<dbReference type="InterPro" id="IPR029066">
    <property type="entry name" value="PLP-binding_barrel"/>
</dbReference>
<dbReference type="Gene3D" id="3.20.20.10">
    <property type="entry name" value="Alanine racemase"/>
    <property type="match status" value="1"/>
</dbReference>
<comment type="similarity">
    <text evidence="2 4">Belongs to the pyridoxal phosphate-binding protein YggS/PROSC family.</text>
</comment>
<sequence>MTEVQENITNLKKQIPAGVKLVAVSKFKPKELLLEAYEIGFRAFGENYVQELVDKCEALPKDIEWHFIGHLQTNKVKSIAPFVHLIHSVDSFKLLKEIDKQAARNERVIECLIQIYIAKEDSKTGMDKAEYLEMLESEEFKSLKNIKVKGLMGMSTFTDNMDLIREEFRSLKELFEQTRNIQADNFSLDEISMGMSGDWQLAVEEGSTMIRVGSSIFGSRG</sequence>
<dbReference type="PROSITE" id="PS01211">
    <property type="entry name" value="UPF0001"/>
    <property type="match status" value="1"/>
</dbReference>
<accession>A0AAE3H0U4</accession>
<keyword evidence="7" id="KW-1185">Reference proteome</keyword>
<evidence type="ECO:0000256" key="1">
    <source>
        <dbReference type="ARBA" id="ARBA00022898"/>
    </source>
</evidence>
<dbReference type="SUPFAM" id="SSF51419">
    <property type="entry name" value="PLP-binding barrel"/>
    <property type="match status" value="1"/>
</dbReference>
<keyword evidence="1 2" id="KW-0663">Pyridoxal phosphate</keyword>
<dbReference type="Pfam" id="PF01168">
    <property type="entry name" value="Ala_racemase_N"/>
    <property type="match status" value="1"/>
</dbReference>
<organism evidence="6 7">
    <name type="scientific">Lacihabitans soyangensis</name>
    <dbReference type="NCBI Taxonomy" id="869394"/>
    <lineage>
        <taxon>Bacteria</taxon>
        <taxon>Pseudomonadati</taxon>
        <taxon>Bacteroidota</taxon>
        <taxon>Cytophagia</taxon>
        <taxon>Cytophagales</taxon>
        <taxon>Leadbetterellaceae</taxon>
        <taxon>Lacihabitans</taxon>
    </lineage>
</organism>
<feature type="domain" description="Alanine racemase N-terminal" evidence="5">
    <location>
        <begin position="3"/>
        <end position="219"/>
    </location>
</feature>
<dbReference type="InterPro" id="IPR001608">
    <property type="entry name" value="Ala_racemase_N"/>
</dbReference>
<dbReference type="FunFam" id="3.20.20.10:FF:000018">
    <property type="entry name" value="Pyridoxal phosphate homeostasis protein"/>
    <property type="match status" value="1"/>
</dbReference>
<evidence type="ECO:0000259" key="5">
    <source>
        <dbReference type="Pfam" id="PF01168"/>
    </source>
</evidence>
<dbReference type="NCBIfam" id="TIGR00044">
    <property type="entry name" value="YggS family pyridoxal phosphate-dependent enzyme"/>
    <property type="match status" value="1"/>
</dbReference>
<evidence type="ECO:0000256" key="2">
    <source>
        <dbReference type="HAMAP-Rule" id="MF_02087"/>
    </source>
</evidence>
<evidence type="ECO:0000313" key="7">
    <source>
        <dbReference type="Proteomes" id="UP001204144"/>
    </source>
</evidence>
<comment type="function">
    <text evidence="2">Pyridoxal 5'-phosphate (PLP)-binding protein, which is involved in PLP homeostasis.</text>
</comment>
<dbReference type="Proteomes" id="UP001204144">
    <property type="component" value="Unassembled WGS sequence"/>
</dbReference>
<dbReference type="PIRSF" id="PIRSF004848">
    <property type="entry name" value="YBL036c_PLPDEIII"/>
    <property type="match status" value="1"/>
</dbReference>
<dbReference type="CDD" id="cd00635">
    <property type="entry name" value="PLPDE_III_YBL036c_like"/>
    <property type="match status" value="1"/>
</dbReference>
<feature type="modified residue" description="N6-(pyridoxal phosphate)lysine" evidence="2 3">
    <location>
        <position position="26"/>
    </location>
</feature>
<evidence type="ECO:0000313" key="6">
    <source>
        <dbReference type="EMBL" id="MCP9761909.1"/>
    </source>
</evidence>
<dbReference type="HAMAP" id="MF_02087">
    <property type="entry name" value="PLP_homeostasis"/>
    <property type="match status" value="1"/>
</dbReference>
<comment type="caution">
    <text evidence="6">The sequence shown here is derived from an EMBL/GenBank/DDBJ whole genome shotgun (WGS) entry which is preliminary data.</text>
</comment>
<reference evidence="6 7" key="1">
    <citation type="submission" date="2018-11" db="EMBL/GenBank/DDBJ databases">
        <title>Novel bacteria species description.</title>
        <authorList>
            <person name="Han J.-H."/>
        </authorList>
    </citation>
    <scope>NUCLEOTIDE SEQUENCE [LARGE SCALE GENOMIC DNA]</scope>
    <source>
        <strain evidence="6 7">KCTC23259</strain>
    </source>
</reference>
<evidence type="ECO:0000256" key="3">
    <source>
        <dbReference type="PIRSR" id="PIRSR004848-1"/>
    </source>
</evidence>
<gene>
    <name evidence="6" type="ORF">EGI31_03000</name>
</gene>
<name>A0AAE3H0U4_9BACT</name>